<accession>A0AAD7E6C7</accession>
<name>A0AAD7E6C7_9AGAR</name>
<dbReference type="AlphaFoldDB" id="A0AAD7E6C7"/>
<evidence type="ECO:0000313" key="2">
    <source>
        <dbReference type="Proteomes" id="UP001218218"/>
    </source>
</evidence>
<organism evidence="1 2">
    <name type="scientific">Mycena albidolilacea</name>
    <dbReference type="NCBI Taxonomy" id="1033008"/>
    <lineage>
        <taxon>Eukaryota</taxon>
        <taxon>Fungi</taxon>
        <taxon>Dikarya</taxon>
        <taxon>Basidiomycota</taxon>
        <taxon>Agaricomycotina</taxon>
        <taxon>Agaricomycetes</taxon>
        <taxon>Agaricomycetidae</taxon>
        <taxon>Agaricales</taxon>
        <taxon>Marasmiineae</taxon>
        <taxon>Mycenaceae</taxon>
        <taxon>Mycena</taxon>
    </lineage>
</organism>
<proteinExistence type="predicted"/>
<evidence type="ECO:0000313" key="1">
    <source>
        <dbReference type="EMBL" id="KAJ7300564.1"/>
    </source>
</evidence>
<comment type="caution">
    <text evidence="1">The sequence shown here is derived from an EMBL/GenBank/DDBJ whole genome shotgun (WGS) entry which is preliminary data.</text>
</comment>
<sequence>KGHSAKGCPAQVSTWIQRARIGSPEIKDVGKFAEEWVAWWQDINPAWRKISLPMPKQDGVWDNMDLPGPNGFLNVLVCLKWWRGKLEEESKEWLDVVEDVTWVLKRMNG</sequence>
<reference evidence="1" key="1">
    <citation type="submission" date="2023-03" db="EMBL/GenBank/DDBJ databases">
        <title>Massive genome expansion in bonnet fungi (Mycena s.s.) driven by repeated elements and novel gene families across ecological guilds.</title>
        <authorList>
            <consortium name="Lawrence Berkeley National Laboratory"/>
            <person name="Harder C.B."/>
            <person name="Miyauchi S."/>
            <person name="Viragh M."/>
            <person name="Kuo A."/>
            <person name="Thoen E."/>
            <person name="Andreopoulos B."/>
            <person name="Lu D."/>
            <person name="Skrede I."/>
            <person name="Drula E."/>
            <person name="Henrissat B."/>
            <person name="Morin E."/>
            <person name="Kohler A."/>
            <person name="Barry K."/>
            <person name="LaButti K."/>
            <person name="Morin E."/>
            <person name="Salamov A."/>
            <person name="Lipzen A."/>
            <person name="Mereny Z."/>
            <person name="Hegedus B."/>
            <person name="Baldrian P."/>
            <person name="Stursova M."/>
            <person name="Weitz H."/>
            <person name="Taylor A."/>
            <person name="Grigoriev I.V."/>
            <person name="Nagy L.G."/>
            <person name="Martin F."/>
            <person name="Kauserud H."/>
        </authorList>
    </citation>
    <scope>NUCLEOTIDE SEQUENCE</scope>
    <source>
        <strain evidence="1">CBHHK002</strain>
    </source>
</reference>
<dbReference type="EMBL" id="JARIHO010000161">
    <property type="protein sequence ID" value="KAJ7300564.1"/>
    <property type="molecule type" value="Genomic_DNA"/>
</dbReference>
<protein>
    <submittedName>
        <fullName evidence="1">Uncharacterized protein</fullName>
    </submittedName>
</protein>
<dbReference type="Proteomes" id="UP001218218">
    <property type="component" value="Unassembled WGS sequence"/>
</dbReference>
<gene>
    <name evidence="1" type="ORF">DFH08DRAFT_725207</name>
</gene>
<keyword evidence="2" id="KW-1185">Reference proteome</keyword>
<feature type="non-terminal residue" evidence="1">
    <location>
        <position position="1"/>
    </location>
</feature>